<evidence type="ECO:0000313" key="1">
    <source>
        <dbReference type="EMBL" id="KAF2124723.1"/>
    </source>
</evidence>
<dbReference type="OrthoDB" id="3764174at2759"/>
<dbReference type="Proteomes" id="UP000799771">
    <property type="component" value="Unassembled WGS sequence"/>
</dbReference>
<name>A0A6A6A0P8_9PLEO</name>
<gene>
    <name evidence="1" type="ORF">P153DRAFT_411043</name>
</gene>
<dbReference type="EMBL" id="ML977518">
    <property type="protein sequence ID" value="KAF2124723.1"/>
    <property type="molecule type" value="Genomic_DNA"/>
</dbReference>
<keyword evidence="2" id="KW-1185">Reference proteome</keyword>
<accession>A0A6A6A0P8</accession>
<dbReference type="AlphaFoldDB" id="A0A6A6A0P8"/>
<protein>
    <submittedName>
        <fullName evidence="1">Uncharacterized protein</fullName>
    </submittedName>
</protein>
<evidence type="ECO:0000313" key="2">
    <source>
        <dbReference type="Proteomes" id="UP000799771"/>
    </source>
</evidence>
<reference evidence="1" key="1">
    <citation type="journal article" date="2020" name="Stud. Mycol.">
        <title>101 Dothideomycetes genomes: a test case for predicting lifestyles and emergence of pathogens.</title>
        <authorList>
            <person name="Haridas S."/>
            <person name="Albert R."/>
            <person name="Binder M."/>
            <person name="Bloem J."/>
            <person name="Labutti K."/>
            <person name="Salamov A."/>
            <person name="Andreopoulos B."/>
            <person name="Baker S."/>
            <person name="Barry K."/>
            <person name="Bills G."/>
            <person name="Bluhm B."/>
            <person name="Cannon C."/>
            <person name="Castanera R."/>
            <person name="Culley D."/>
            <person name="Daum C."/>
            <person name="Ezra D."/>
            <person name="Gonzalez J."/>
            <person name="Henrissat B."/>
            <person name="Kuo A."/>
            <person name="Liang C."/>
            <person name="Lipzen A."/>
            <person name="Lutzoni F."/>
            <person name="Magnuson J."/>
            <person name="Mondo S."/>
            <person name="Nolan M."/>
            <person name="Ohm R."/>
            <person name="Pangilinan J."/>
            <person name="Park H.-J."/>
            <person name="Ramirez L."/>
            <person name="Alfaro M."/>
            <person name="Sun H."/>
            <person name="Tritt A."/>
            <person name="Yoshinaga Y."/>
            <person name="Zwiers L.-H."/>
            <person name="Turgeon B."/>
            <person name="Goodwin S."/>
            <person name="Spatafora J."/>
            <person name="Crous P."/>
            <person name="Grigoriev I."/>
        </authorList>
    </citation>
    <scope>NUCLEOTIDE SEQUENCE</scope>
    <source>
        <strain evidence="1">CBS 119687</strain>
    </source>
</reference>
<proteinExistence type="predicted"/>
<dbReference type="GeneID" id="54412513"/>
<sequence length="201" mass="22018">MANYNQQFHATYTPCTPQSNYHDLACNHRVHVDHNFGCGSNCRVAVPEQPYVCPECLVADVRLDMQLDDLSLDASKKDGGEGGDRLRGIVDVNLQRLLERGYRVCRGVPKLDPALQFFNQFLEEEGLGGVGERSVTPRIAAPRQRVYKRPGRGARAGLERRAEAAAATAARTQRAGLERDDAATEAVREALQALALASNTA</sequence>
<organism evidence="1 2">
    <name type="scientific">Dothidotthia symphoricarpi CBS 119687</name>
    <dbReference type="NCBI Taxonomy" id="1392245"/>
    <lineage>
        <taxon>Eukaryota</taxon>
        <taxon>Fungi</taxon>
        <taxon>Dikarya</taxon>
        <taxon>Ascomycota</taxon>
        <taxon>Pezizomycotina</taxon>
        <taxon>Dothideomycetes</taxon>
        <taxon>Pleosporomycetidae</taxon>
        <taxon>Pleosporales</taxon>
        <taxon>Dothidotthiaceae</taxon>
        <taxon>Dothidotthia</taxon>
    </lineage>
</organism>
<dbReference type="RefSeq" id="XP_033519116.1">
    <property type="nucleotide sequence ID" value="XM_033672081.1"/>
</dbReference>